<dbReference type="Gene3D" id="3.40.50.1820">
    <property type="entry name" value="alpha/beta hydrolase"/>
    <property type="match status" value="1"/>
</dbReference>
<dbReference type="KEGG" id="aez:C3E78_13195"/>
<accession>A0A5F2EXY4</accession>
<dbReference type="Pfam" id="PF00561">
    <property type="entry name" value="Abhydrolase_1"/>
    <property type="match status" value="1"/>
</dbReference>
<protein>
    <submittedName>
        <fullName evidence="1">Alpha/beta hydrolase</fullName>
    </submittedName>
</protein>
<accession>A0A2S0WPB3</accession>
<dbReference type="EMBL" id="CP026952">
    <property type="protein sequence ID" value="AWB93084.1"/>
    <property type="molecule type" value="Genomic_DNA"/>
</dbReference>
<dbReference type="PANTHER" id="PTHR43433">
    <property type="entry name" value="HYDROLASE, ALPHA/BETA FOLD FAMILY PROTEIN"/>
    <property type="match status" value="1"/>
</dbReference>
<dbReference type="GO" id="GO:0046503">
    <property type="term" value="P:glycerolipid catabolic process"/>
    <property type="evidence" value="ECO:0007669"/>
    <property type="project" value="TreeGrafter"/>
</dbReference>
<gene>
    <name evidence="1" type="ORF">C3E78_13195</name>
</gene>
<evidence type="ECO:0000313" key="2">
    <source>
        <dbReference type="Proteomes" id="UP000244384"/>
    </source>
</evidence>
<dbReference type="Proteomes" id="UP000244384">
    <property type="component" value="Chromosome"/>
</dbReference>
<evidence type="ECO:0000313" key="1">
    <source>
        <dbReference type="EMBL" id="AWB93084.1"/>
    </source>
</evidence>
<reference evidence="2" key="1">
    <citation type="submission" date="2018-01" db="EMBL/GenBank/DDBJ databases">
        <authorList>
            <person name="Li J."/>
        </authorList>
    </citation>
    <scope>NUCLEOTIDE SEQUENCE [LARGE SCALE GENOMIC DNA]</scope>
    <source>
        <strain evidence="2">592</strain>
    </source>
</reference>
<name>A0A2S0WPB3_9ACTN</name>
<dbReference type="AlphaFoldDB" id="A0A2S0WPB3"/>
<dbReference type="PRINTS" id="PR00111">
    <property type="entry name" value="ABHYDROLASE"/>
</dbReference>
<sequence>MTRSGELFASLPSGIDICYETFGSPDDPAVLLIMGLGGPMGWWATPFCEQLAERGFFVIRYDNRDTGRSTKLAQYRVSRADIVRAFLHLPGRAGVTPPYTLSDMAEDAIGLLDHLGVDRANIVGVSMGGMIAQTIAIEHPDRALSLTSIMSTTGKRTVGFQHPKVLPVLLSSPGSTRDSYTERSLRGSKVIGSPAFPSEEQAERDRAYETYDRGWSASGVRRQMLAVLAQPDRTAALGRLDLPVAVIHGLSDPLVHRSGGKATADAIPDAEHIEIAGMAHDLPAQLYSTYIETIARTAARAARSDDGSR</sequence>
<dbReference type="InterPro" id="IPR050471">
    <property type="entry name" value="AB_hydrolase"/>
</dbReference>
<dbReference type="OrthoDB" id="8957634at2"/>
<dbReference type="GO" id="GO:0004806">
    <property type="term" value="F:triacylglycerol lipase activity"/>
    <property type="evidence" value="ECO:0007669"/>
    <property type="project" value="TreeGrafter"/>
</dbReference>
<dbReference type="InterPro" id="IPR000073">
    <property type="entry name" value="AB_hydrolase_1"/>
</dbReference>
<organism evidence="1 2">
    <name type="scientific">Aeromicrobium chenweiae</name>
    <dbReference type="NCBI Taxonomy" id="2079793"/>
    <lineage>
        <taxon>Bacteria</taxon>
        <taxon>Bacillati</taxon>
        <taxon>Actinomycetota</taxon>
        <taxon>Actinomycetes</taxon>
        <taxon>Propionibacteriales</taxon>
        <taxon>Nocardioidaceae</taxon>
        <taxon>Aeromicrobium</taxon>
    </lineage>
</organism>
<keyword evidence="1" id="KW-0378">Hydrolase</keyword>
<keyword evidence="2" id="KW-1185">Reference proteome</keyword>
<dbReference type="PANTHER" id="PTHR43433:SF5">
    <property type="entry name" value="AB HYDROLASE-1 DOMAIN-CONTAINING PROTEIN"/>
    <property type="match status" value="1"/>
</dbReference>
<proteinExistence type="predicted"/>
<dbReference type="InterPro" id="IPR029058">
    <property type="entry name" value="AB_hydrolase_fold"/>
</dbReference>
<dbReference type="SUPFAM" id="SSF53474">
    <property type="entry name" value="alpha/beta-Hydrolases"/>
    <property type="match status" value="1"/>
</dbReference>
<dbReference type="RefSeq" id="WP_108579111.1">
    <property type="nucleotide sequence ID" value="NZ_CP026952.1"/>
</dbReference>